<evidence type="ECO:0000259" key="2">
    <source>
        <dbReference type="Pfam" id="PF19789"/>
    </source>
</evidence>
<feature type="signal peptide" evidence="1">
    <location>
        <begin position="1"/>
        <end position="26"/>
    </location>
</feature>
<reference evidence="3 4" key="1">
    <citation type="submission" date="2018-05" db="EMBL/GenBank/DDBJ databases">
        <title>Genomic Encyclopedia of Type Strains, Phase IV (KMG-IV): sequencing the most valuable type-strain genomes for metagenomic binning, comparative biology and taxonomic classification.</title>
        <authorList>
            <person name="Goeker M."/>
        </authorList>
    </citation>
    <scope>NUCLEOTIDE SEQUENCE [LARGE SCALE GENOMIC DNA]</scope>
    <source>
        <strain evidence="3 4">DSM 24995</strain>
    </source>
</reference>
<name>A0A2V3Y3B1_9FIRM</name>
<feature type="chain" id="PRO_5015944149" description="DUF6273 domain-containing protein" evidence="1">
    <location>
        <begin position="27"/>
        <end position="468"/>
    </location>
</feature>
<protein>
    <recommendedName>
        <fullName evidence="2">DUF6273 domain-containing protein</fullName>
    </recommendedName>
</protein>
<evidence type="ECO:0000313" key="4">
    <source>
        <dbReference type="Proteomes" id="UP000248057"/>
    </source>
</evidence>
<keyword evidence="4" id="KW-1185">Reference proteome</keyword>
<proteinExistence type="predicted"/>
<evidence type="ECO:0000313" key="3">
    <source>
        <dbReference type="EMBL" id="PXX52032.1"/>
    </source>
</evidence>
<dbReference type="InterPro" id="IPR046240">
    <property type="entry name" value="DUF6273"/>
</dbReference>
<organism evidence="3 4">
    <name type="scientific">Hungatella effluvii</name>
    <dbReference type="NCBI Taxonomy" id="1096246"/>
    <lineage>
        <taxon>Bacteria</taxon>
        <taxon>Bacillati</taxon>
        <taxon>Bacillota</taxon>
        <taxon>Clostridia</taxon>
        <taxon>Lachnospirales</taxon>
        <taxon>Lachnospiraceae</taxon>
        <taxon>Hungatella</taxon>
    </lineage>
</organism>
<sequence length="468" mass="52015">MKRQNNIRAAGVMAALFLMCTFPSFGSETATPSNAGSPVSGGHVHDLVMEETEPTCLMNGSRIVTCRLCQDYREEIVLPMLGHCDGDGDFLCDRCGEILELLQKGEKQTVKTELPGEWGEMIFTCIDEDYKGGQLLLADKVIPYSICSGFGADMGYDTSGIRNWLNLQFADGLSVSDHLLPLRLSEGNDSISDRVFCLSLAEVRSEPYKSYTLQPWMPDTGSRFYWTSTMSSENHAYLVQYNGHIAAEQTTTMEAGIRPAYVLKKPGENTTQDRLWYTGDVQERTIAGTTYTFRCIDPDYMDAAKRRGALFLCDEIIGGDRAVYDMADSSWSGSSLRLWLNTSLENRENIMDTATTVCYSYTGATSGYETALNRFTKAAVRSVDSSDKLFCLSLEEAVRYRDSLWKLHGADGNNYVNAGTYTMGYWLRTPVTGGKRAYQVSWDGRVSSGEVSSQSIGFRPAFVAYQSE</sequence>
<dbReference type="Proteomes" id="UP000248057">
    <property type="component" value="Unassembled WGS sequence"/>
</dbReference>
<feature type="domain" description="DUF6273" evidence="2">
    <location>
        <begin position="309"/>
        <end position="462"/>
    </location>
</feature>
<dbReference type="EMBL" id="QJKD01000008">
    <property type="protein sequence ID" value="PXX52032.1"/>
    <property type="molecule type" value="Genomic_DNA"/>
</dbReference>
<gene>
    <name evidence="3" type="ORF">DFR60_108117</name>
</gene>
<comment type="caution">
    <text evidence="3">The sequence shown here is derived from an EMBL/GenBank/DDBJ whole genome shotgun (WGS) entry which is preliminary data.</text>
</comment>
<keyword evidence="1" id="KW-0732">Signal</keyword>
<dbReference type="Pfam" id="PF19789">
    <property type="entry name" value="DUF6273"/>
    <property type="match status" value="2"/>
</dbReference>
<feature type="domain" description="DUF6273" evidence="2">
    <location>
        <begin position="152"/>
        <end position="264"/>
    </location>
</feature>
<evidence type="ECO:0000256" key="1">
    <source>
        <dbReference type="SAM" id="SignalP"/>
    </source>
</evidence>
<dbReference type="GeneID" id="86062521"/>
<accession>A0A2V3Y3B1</accession>
<dbReference type="AlphaFoldDB" id="A0A2V3Y3B1"/>
<dbReference type="RefSeq" id="WP_243005096.1">
    <property type="nucleotide sequence ID" value="NZ_QJKD01000008.1"/>
</dbReference>